<evidence type="ECO:0000256" key="10">
    <source>
        <dbReference type="HAMAP-Rule" id="MF_01820"/>
    </source>
</evidence>
<feature type="domain" description="CP-type G" evidence="12">
    <location>
        <begin position="67"/>
        <end position="225"/>
    </location>
</feature>
<dbReference type="Gene3D" id="2.40.50.140">
    <property type="entry name" value="Nucleic acid-binding proteins"/>
    <property type="match status" value="1"/>
</dbReference>
<dbReference type="NCBIfam" id="TIGR00157">
    <property type="entry name" value="ribosome small subunit-dependent GTPase A"/>
    <property type="match status" value="1"/>
</dbReference>
<dbReference type="Pfam" id="PF03193">
    <property type="entry name" value="RsgA_GTPase"/>
    <property type="match status" value="1"/>
</dbReference>
<comment type="subunit">
    <text evidence="10">Monomer. Associates with 30S ribosomal subunit, binds 16S rRNA.</text>
</comment>
<evidence type="ECO:0000256" key="4">
    <source>
        <dbReference type="ARBA" id="ARBA00022730"/>
    </source>
</evidence>
<keyword evidence="9 10" id="KW-0342">GTP-binding</keyword>
<keyword evidence="5 10" id="KW-0547">Nucleotide-binding</keyword>
<feature type="domain" description="EngC GTPase" evidence="11">
    <location>
        <begin position="76"/>
        <end position="223"/>
    </location>
</feature>
<dbReference type="PROSITE" id="PS51721">
    <property type="entry name" value="G_CP"/>
    <property type="match status" value="1"/>
</dbReference>
<evidence type="ECO:0000256" key="3">
    <source>
        <dbReference type="ARBA" id="ARBA00022723"/>
    </source>
</evidence>
<proteinExistence type="inferred from homology"/>
<dbReference type="GO" id="GO:0003924">
    <property type="term" value="F:GTPase activity"/>
    <property type="evidence" value="ECO:0007669"/>
    <property type="project" value="UniProtKB-UniRule"/>
</dbReference>
<evidence type="ECO:0000256" key="6">
    <source>
        <dbReference type="ARBA" id="ARBA00022801"/>
    </source>
</evidence>
<keyword evidence="14" id="KW-1185">Reference proteome</keyword>
<keyword evidence="6 10" id="KW-0378">Hydrolase</keyword>
<dbReference type="GO" id="GO:0019843">
    <property type="term" value="F:rRNA binding"/>
    <property type="evidence" value="ECO:0007669"/>
    <property type="project" value="UniProtKB-KW"/>
</dbReference>
<feature type="binding site" evidence="10">
    <location>
        <begin position="116"/>
        <end position="119"/>
    </location>
    <ligand>
        <name>GTP</name>
        <dbReference type="ChEBI" id="CHEBI:37565"/>
    </ligand>
</feature>
<evidence type="ECO:0000256" key="2">
    <source>
        <dbReference type="ARBA" id="ARBA00022517"/>
    </source>
</evidence>
<dbReference type="Gene3D" id="3.40.50.300">
    <property type="entry name" value="P-loop containing nucleotide triphosphate hydrolases"/>
    <property type="match status" value="1"/>
</dbReference>
<keyword evidence="7 10" id="KW-0862">Zinc</keyword>
<evidence type="ECO:0000256" key="5">
    <source>
        <dbReference type="ARBA" id="ARBA00022741"/>
    </source>
</evidence>
<keyword evidence="1 10" id="KW-0963">Cytoplasm</keyword>
<feature type="binding site" evidence="10">
    <location>
        <position position="256"/>
    </location>
    <ligand>
        <name>Zn(2+)</name>
        <dbReference type="ChEBI" id="CHEBI:29105"/>
    </ligand>
</feature>
<keyword evidence="4 10" id="KW-0699">rRNA-binding</keyword>
<dbReference type="CDD" id="cd01854">
    <property type="entry name" value="YjeQ_EngC"/>
    <property type="match status" value="1"/>
</dbReference>
<dbReference type="Gene3D" id="1.10.40.50">
    <property type="entry name" value="Probable gtpase engc, domain 3"/>
    <property type="match status" value="1"/>
</dbReference>
<comment type="function">
    <text evidence="10">One of several proteins that assist in the late maturation steps of the functional core of the 30S ribosomal subunit. Helps release RbfA from mature subunits. May play a role in the assembly of ribosomal proteins into the subunit. Circularly permuted GTPase that catalyzes slow GTP hydrolysis, GTPase activity is stimulated by the 30S ribosomal subunit.</text>
</comment>
<evidence type="ECO:0000256" key="1">
    <source>
        <dbReference type="ARBA" id="ARBA00022490"/>
    </source>
</evidence>
<organism evidence="13 14">
    <name type="scientific">Wujia chipingensis</name>
    <dbReference type="NCBI Taxonomy" id="2763670"/>
    <lineage>
        <taxon>Bacteria</taxon>
        <taxon>Bacillati</taxon>
        <taxon>Bacillota</taxon>
        <taxon>Clostridia</taxon>
        <taxon>Lachnospirales</taxon>
        <taxon>Lachnospiraceae</taxon>
        <taxon>Wujia</taxon>
    </lineage>
</organism>
<dbReference type="KEGG" id="wcp:H9Q76_08785"/>
<dbReference type="GO" id="GO:0046872">
    <property type="term" value="F:metal ion binding"/>
    <property type="evidence" value="ECO:0007669"/>
    <property type="project" value="UniProtKB-KW"/>
</dbReference>
<accession>A0A7G9FJW0</accession>
<dbReference type="SUPFAM" id="SSF52540">
    <property type="entry name" value="P-loop containing nucleoside triphosphate hydrolases"/>
    <property type="match status" value="1"/>
</dbReference>
<comment type="cofactor">
    <cofactor evidence="10">
        <name>Zn(2+)</name>
        <dbReference type="ChEBI" id="CHEBI:29105"/>
    </cofactor>
    <text evidence="10">Binds 1 zinc ion per subunit.</text>
</comment>
<keyword evidence="8 10" id="KW-0694">RNA-binding</keyword>
<evidence type="ECO:0000259" key="12">
    <source>
        <dbReference type="PROSITE" id="PS51721"/>
    </source>
</evidence>
<dbReference type="HAMAP" id="MF_01820">
    <property type="entry name" value="GTPase_RsgA"/>
    <property type="match status" value="1"/>
</dbReference>
<evidence type="ECO:0000313" key="13">
    <source>
        <dbReference type="EMBL" id="QNL98841.1"/>
    </source>
</evidence>
<dbReference type="PANTHER" id="PTHR32120:SF11">
    <property type="entry name" value="SMALL RIBOSOMAL SUBUNIT BIOGENESIS GTPASE RSGA 1, MITOCHONDRIAL-RELATED"/>
    <property type="match status" value="1"/>
</dbReference>
<dbReference type="InterPro" id="IPR012340">
    <property type="entry name" value="NA-bd_OB-fold"/>
</dbReference>
<evidence type="ECO:0000256" key="7">
    <source>
        <dbReference type="ARBA" id="ARBA00022833"/>
    </source>
</evidence>
<dbReference type="PANTHER" id="PTHR32120">
    <property type="entry name" value="SMALL RIBOSOMAL SUBUNIT BIOGENESIS GTPASE RSGA"/>
    <property type="match status" value="1"/>
</dbReference>
<protein>
    <recommendedName>
        <fullName evidence="10">Small ribosomal subunit biogenesis GTPase RsgA</fullName>
        <ecNumber evidence="10">3.6.1.-</ecNumber>
    </recommendedName>
</protein>
<keyword evidence="2 10" id="KW-0690">Ribosome biogenesis</keyword>
<dbReference type="SUPFAM" id="SSF50249">
    <property type="entry name" value="Nucleic acid-binding proteins"/>
    <property type="match status" value="1"/>
</dbReference>
<dbReference type="InterPro" id="IPR031944">
    <property type="entry name" value="RsgA_N"/>
</dbReference>
<dbReference type="GO" id="GO:0005737">
    <property type="term" value="C:cytoplasm"/>
    <property type="evidence" value="ECO:0007669"/>
    <property type="project" value="UniProtKB-SubCell"/>
</dbReference>
<dbReference type="RefSeq" id="WP_249320956.1">
    <property type="nucleotide sequence ID" value="NZ_CP060632.1"/>
</dbReference>
<name>A0A7G9FJW0_9FIRM</name>
<evidence type="ECO:0000259" key="11">
    <source>
        <dbReference type="PROSITE" id="PS50936"/>
    </source>
</evidence>
<evidence type="ECO:0000256" key="8">
    <source>
        <dbReference type="ARBA" id="ARBA00022884"/>
    </source>
</evidence>
<keyword evidence="3 10" id="KW-0479">Metal-binding</keyword>
<feature type="binding site" evidence="10">
    <location>
        <position position="254"/>
    </location>
    <ligand>
        <name>Zn(2+)</name>
        <dbReference type="ChEBI" id="CHEBI:29105"/>
    </ligand>
</feature>
<evidence type="ECO:0000313" key="14">
    <source>
        <dbReference type="Proteomes" id="UP000515819"/>
    </source>
</evidence>
<dbReference type="InterPro" id="IPR004881">
    <property type="entry name" value="Ribosome_biogen_GTPase_RsgA"/>
</dbReference>
<comment type="subcellular location">
    <subcellularLocation>
        <location evidence="10">Cytoplasm</location>
    </subcellularLocation>
</comment>
<dbReference type="Proteomes" id="UP000515819">
    <property type="component" value="Chromosome"/>
</dbReference>
<dbReference type="EMBL" id="CP060632">
    <property type="protein sequence ID" value="QNL98841.1"/>
    <property type="molecule type" value="Genomic_DNA"/>
</dbReference>
<dbReference type="GO" id="GO:0005525">
    <property type="term" value="F:GTP binding"/>
    <property type="evidence" value="ECO:0007669"/>
    <property type="project" value="UniProtKB-UniRule"/>
</dbReference>
<gene>
    <name evidence="10 13" type="primary">rsgA</name>
    <name evidence="13" type="ORF">H9Q76_08785</name>
</gene>
<dbReference type="Pfam" id="PF16745">
    <property type="entry name" value="RsgA_N"/>
    <property type="match status" value="1"/>
</dbReference>
<evidence type="ECO:0000256" key="9">
    <source>
        <dbReference type="ARBA" id="ARBA00023134"/>
    </source>
</evidence>
<dbReference type="InterPro" id="IPR027417">
    <property type="entry name" value="P-loop_NTPase"/>
</dbReference>
<feature type="binding site" evidence="10">
    <location>
        <begin position="167"/>
        <end position="175"/>
    </location>
    <ligand>
        <name>GTP</name>
        <dbReference type="ChEBI" id="CHEBI:37565"/>
    </ligand>
</feature>
<reference evidence="13 14" key="1">
    <citation type="submission" date="2020-08" db="EMBL/GenBank/DDBJ databases">
        <authorList>
            <person name="Liu C."/>
            <person name="Sun Q."/>
        </authorList>
    </citation>
    <scope>NUCLEOTIDE SEQUENCE [LARGE SCALE GENOMIC DNA]</scope>
    <source>
        <strain evidence="13 14">NSJ-4</strain>
    </source>
</reference>
<comment type="similarity">
    <text evidence="10">Belongs to the TRAFAC class YlqF/YawG GTPase family. RsgA subfamily.</text>
</comment>
<dbReference type="GO" id="GO:0042274">
    <property type="term" value="P:ribosomal small subunit biogenesis"/>
    <property type="evidence" value="ECO:0007669"/>
    <property type="project" value="UniProtKB-UniRule"/>
</dbReference>
<dbReference type="InterPro" id="IPR030378">
    <property type="entry name" value="G_CP_dom"/>
</dbReference>
<dbReference type="InterPro" id="IPR010914">
    <property type="entry name" value="RsgA_GTPase_dom"/>
</dbReference>
<feature type="binding site" evidence="10">
    <location>
        <position position="262"/>
    </location>
    <ligand>
        <name>Zn(2+)</name>
        <dbReference type="ChEBI" id="CHEBI:29105"/>
    </ligand>
</feature>
<sequence>MQGKIMKGVGGFYYIHPHNTVNTIYECKAKGAFRNQKIKPAVGDDVEIEIISEQDKTGNIVEILPRENLLIRPAVANVDQAVIVFALADPKPNYNLLDRFLIMMEQQGVDTLICFNKSDLVSGQEAKEICDIYAGAGYQVFLTVAKENVGVDAFREAIRGKTSVFAGPSGVGKSSMLNALHPQAQVQTGAVSEKIRRGKHTTRHSELIYIEEDTYIMDTPGFSSLVIENLEPEDLKEYFREFECYNGRCKFNGCVHIHEPECFVKEALQAGTISQLRYDNYVQLYDELKNKRRW</sequence>
<dbReference type="CDD" id="cd04466">
    <property type="entry name" value="S1_YloQ_GTPase"/>
    <property type="match status" value="1"/>
</dbReference>
<dbReference type="EC" id="3.6.1.-" evidence="10"/>
<feature type="binding site" evidence="10">
    <location>
        <position position="249"/>
    </location>
    <ligand>
        <name>Zn(2+)</name>
        <dbReference type="ChEBI" id="CHEBI:29105"/>
    </ligand>
</feature>
<dbReference type="AlphaFoldDB" id="A0A7G9FJW0"/>
<dbReference type="PROSITE" id="PS50936">
    <property type="entry name" value="ENGC_GTPASE"/>
    <property type="match status" value="1"/>
</dbReference>